<evidence type="ECO:0000256" key="14">
    <source>
        <dbReference type="ARBA" id="ARBA00031427"/>
    </source>
</evidence>
<keyword evidence="10" id="KW-0028">Amino-acid biosynthesis</keyword>
<reference evidence="16 17" key="1">
    <citation type="submission" date="2016-09" db="EMBL/GenBank/DDBJ databases">
        <authorList>
            <person name="Capua I."/>
            <person name="De Benedictis P."/>
            <person name="Joannis T."/>
            <person name="Lombin L.H."/>
            <person name="Cattoli G."/>
        </authorList>
    </citation>
    <scope>NUCLEOTIDE SEQUENCE [LARGE SCALE GENOMIC DNA]</scope>
    <source>
        <strain evidence="16 17">ISLP-3</strain>
    </source>
</reference>
<dbReference type="Pfam" id="PF01842">
    <property type="entry name" value="ACT"/>
    <property type="match status" value="1"/>
</dbReference>
<comment type="catalytic activity">
    <reaction evidence="1">
        <text>L-threonine = 2-oxobutanoate + NH4(+)</text>
        <dbReference type="Rhea" id="RHEA:22108"/>
        <dbReference type="ChEBI" id="CHEBI:16763"/>
        <dbReference type="ChEBI" id="CHEBI:28938"/>
        <dbReference type="ChEBI" id="CHEBI:57926"/>
        <dbReference type="EC" id="4.3.1.19"/>
    </reaction>
</comment>
<dbReference type="STRING" id="1814289.SAMN05216410_2549"/>
<evidence type="ECO:0000256" key="10">
    <source>
        <dbReference type="ARBA" id="ARBA00022624"/>
    </source>
</evidence>
<dbReference type="InterPro" id="IPR005789">
    <property type="entry name" value="Thr_deHydtase_catblc"/>
</dbReference>
<keyword evidence="11" id="KW-0663">Pyridoxal phosphate</keyword>
<comment type="similarity">
    <text evidence="5">Belongs to the serine/threonine dehydratase family.</text>
</comment>
<dbReference type="SUPFAM" id="SSF55021">
    <property type="entry name" value="ACT-like"/>
    <property type="match status" value="1"/>
</dbReference>
<feature type="domain" description="ACT" evidence="15">
    <location>
        <begin position="341"/>
        <end position="414"/>
    </location>
</feature>
<dbReference type="InterPro" id="IPR001926">
    <property type="entry name" value="TrpB-like_PALP"/>
</dbReference>
<evidence type="ECO:0000256" key="4">
    <source>
        <dbReference type="ARBA" id="ARBA00004958"/>
    </source>
</evidence>
<gene>
    <name evidence="16" type="ORF">SAMN05216410_2549</name>
</gene>
<sequence>MMADADQSAMPRPRLRVGIEAIREAAALLEGVVAVTPVERSSALAAVVGAPVFLKCENLQRSGSFKLRGAYVRMARLSEEDKARGVVAASAGNHAQGVALGARLLGIRAVVYMPTDAALPKIAATREYGAEVRLVGTTVDDVLAAAHEESLRSGAVLIHPFDHEDIVAGQGTIALEILEQVPDVRTVVVPVGGGGLAAGIVAAMAEIAPHVKVVGVQSARAGGYPGSLAAGVPTRATTASTMADGIAVSTPGKVPFEIIRDGGAQIRTVTEEDLSRALLFIAERAKLVVEPAGVAGVAALMAYPGEYEGPVVAVLSGGNIDPLVLLRVVRHGLASAGRYLQLRVRLVDRPGALADLLQDLASSGGNIMHVDHVRTGVDLAIDEVEVTMQVETKGPEHCAALLDHLRAEGYNLSE</sequence>
<keyword evidence="10" id="KW-0100">Branched-chain amino acid biosynthesis</keyword>
<dbReference type="InterPro" id="IPR044561">
    <property type="entry name" value="ACT_ThrD-II-like"/>
</dbReference>
<evidence type="ECO:0000256" key="1">
    <source>
        <dbReference type="ARBA" id="ARBA00001274"/>
    </source>
</evidence>
<dbReference type="GO" id="GO:0006565">
    <property type="term" value="P:L-serine catabolic process"/>
    <property type="evidence" value="ECO:0007669"/>
    <property type="project" value="TreeGrafter"/>
</dbReference>
<evidence type="ECO:0000313" key="16">
    <source>
        <dbReference type="EMBL" id="SDC91940.1"/>
    </source>
</evidence>
<evidence type="ECO:0000256" key="11">
    <source>
        <dbReference type="ARBA" id="ARBA00022898"/>
    </source>
</evidence>
<dbReference type="FunFam" id="3.40.50.1100:FF:000005">
    <property type="entry name" value="Threonine dehydratase catabolic"/>
    <property type="match status" value="1"/>
</dbReference>
<evidence type="ECO:0000256" key="6">
    <source>
        <dbReference type="ARBA" id="ARBA00011447"/>
    </source>
</evidence>
<dbReference type="PANTHER" id="PTHR48078:SF6">
    <property type="entry name" value="L-THREONINE DEHYDRATASE CATABOLIC TDCB"/>
    <property type="match status" value="1"/>
</dbReference>
<evidence type="ECO:0000256" key="12">
    <source>
        <dbReference type="ARBA" id="ARBA00023239"/>
    </source>
</evidence>
<dbReference type="SUPFAM" id="SSF53686">
    <property type="entry name" value="Tryptophan synthase beta subunit-like PLP-dependent enzymes"/>
    <property type="match status" value="1"/>
</dbReference>
<dbReference type="CDD" id="cd01562">
    <property type="entry name" value="Thr-dehyd"/>
    <property type="match status" value="1"/>
</dbReference>
<evidence type="ECO:0000256" key="2">
    <source>
        <dbReference type="ARBA" id="ARBA00001933"/>
    </source>
</evidence>
<dbReference type="GO" id="GO:0003941">
    <property type="term" value="F:L-serine ammonia-lyase activity"/>
    <property type="evidence" value="ECO:0007669"/>
    <property type="project" value="TreeGrafter"/>
</dbReference>
<evidence type="ECO:0000259" key="15">
    <source>
        <dbReference type="PROSITE" id="PS51671"/>
    </source>
</evidence>
<keyword evidence="12" id="KW-0456">Lyase</keyword>
<dbReference type="EC" id="4.3.1.19" evidence="7"/>
<comment type="pathway">
    <text evidence="4">Amino-acid degradation; L-threonine degradation via propanoate pathway; propanoate from L-threonine: step 1/4.</text>
</comment>
<dbReference type="InterPro" id="IPR045865">
    <property type="entry name" value="ACT-like_dom_sf"/>
</dbReference>
<keyword evidence="9" id="KW-0021">Allosteric enzyme</keyword>
<comment type="function">
    <text evidence="13">Catalyzes the anaerobic formation of alpha-ketobutyrate and ammonia from threonine in a two-step reaction. The first step involved a dehydration of threonine and a production of enamine intermediates (aminocrotonate), which tautomerizes to its imine form (iminobutyrate). Both intermediates are unstable and short-lived. The second step is the nonenzymatic hydrolysis of the enamine/imine intermediates to form 2-ketobutyrate and free ammonia. In the low water environment of the cell, the second step is accelerated by RidA.</text>
</comment>
<dbReference type="GO" id="GO:0006567">
    <property type="term" value="P:L-threonine catabolic process"/>
    <property type="evidence" value="ECO:0007669"/>
    <property type="project" value="InterPro"/>
</dbReference>
<dbReference type="AlphaFoldDB" id="A0A1G6QHI7"/>
<dbReference type="EMBL" id="FMYH01000004">
    <property type="protein sequence ID" value="SDC91940.1"/>
    <property type="molecule type" value="Genomic_DNA"/>
</dbReference>
<dbReference type="GO" id="GO:0030170">
    <property type="term" value="F:pyridoxal phosphate binding"/>
    <property type="evidence" value="ECO:0007669"/>
    <property type="project" value="InterPro"/>
</dbReference>
<dbReference type="InterPro" id="IPR036052">
    <property type="entry name" value="TrpB-like_PALP_sf"/>
</dbReference>
<dbReference type="InterPro" id="IPR000634">
    <property type="entry name" value="Ser/Thr_deHydtase_PyrdxlP-BS"/>
</dbReference>
<comment type="cofactor">
    <cofactor evidence="2">
        <name>pyridoxal 5'-phosphate</name>
        <dbReference type="ChEBI" id="CHEBI:597326"/>
    </cofactor>
</comment>
<dbReference type="Proteomes" id="UP000199039">
    <property type="component" value="Unassembled WGS sequence"/>
</dbReference>
<dbReference type="PANTHER" id="PTHR48078">
    <property type="entry name" value="THREONINE DEHYDRATASE, MITOCHONDRIAL-RELATED"/>
    <property type="match status" value="1"/>
</dbReference>
<dbReference type="CDD" id="cd04886">
    <property type="entry name" value="ACT_ThrD-II-like"/>
    <property type="match status" value="1"/>
</dbReference>
<dbReference type="PROSITE" id="PS00165">
    <property type="entry name" value="DEHYDRATASE_SER_THR"/>
    <property type="match status" value="1"/>
</dbReference>
<organism evidence="16 17">
    <name type="scientific">Sanguibacter gelidistatuariae</name>
    <dbReference type="NCBI Taxonomy" id="1814289"/>
    <lineage>
        <taxon>Bacteria</taxon>
        <taxon>Bacillati</taxon>
        <taxon>Actinomycetota</taxon>
        <taxon>Actinomycetes</taxon>
        <taxon>Micrococcales</taxon>
        <taxon>Sanguibacteraceae</taxon>
        <taxon>Sanguibacter</taxon>
    </lineage>
</organism>
<accession>A0A1G6QHI7</accession>
<keyword evidence="17" id="KW-1185">Reference proteome</keyword>
<dbReference type="InterPro" id="IPR050147">
    <property type="entry name" value="Ser/Thr_Dehydratase"/>
</dbReference>
<evidence type="ECO:0000256" key="3">
    <source>
        <dbReference type="ARBA" id="ARBA00004810"/>
    </source>
</evidence>
<dbReference type="Pfam" id="PF00291">
    <property type="entry name" value="PALP"/>
    <property type="match status" value="1"/>
</dbReference>
<evidence type="ECO:0000256" key="7">
    <source>
        <dbReference type="ARBA" id="ARBA00012096"/>
    </source>
</evidence>
<evidence type="ECO:0000256" key="5">
    <source>
        <dbReference type="ARBA" id="ARBA00010869"/>
    </source>
</evidence>
<dbReference type="NCBIfam" id="TIGR01127">
    <property type="entry name" value="ilvA_1Cterm"/>
    <property type="match status" value="1"/>
</dbReference>
<dbReference type="GO" id="GO:0004794">
    <property type="term" value="F:threonine deaminase activity"/>
    <property type="evidence" value="ECO:0007669"/>
    <property type="project" value="UniProtKB-EC"/>
</dbReference>
<protein>
    <recommendedName>
        <fullName evidence="8">L-threonine dehydratase catabolic TdcB</fullName>
        <ecNumber evidence="7">4.3.1.19</ecNumber>
    </recommendedName>
    <alternativeName>
        <fullName evidence="14">Threonine deaminase</fullName>
    </alternativeName>
</protein>
<proteinExistence type="inferred from homology"/>
<comment type="subunit">
    <text evidence="6">In the native structure, TdcB is in a dimeric form, whereas in the TdcB-AMP complex, it exists in a tetrameric form (dimer of dimers).</text>
</comment>
<name>A0A1G6QHI7_9MICO</name>
<dbReference type="PROSITE" id="PS51671">
    <property type="entry name" value="ACT"/>
    <property type="match status" value="1"/>
</dbReference>
<dbReference type="UniPathway" id="UPA00047">
    <property type="reaction ID" value="UER00054"/>
</dbReference>
<dbReference type="Gene3D" id="3.30.70.260">
    <property type="match status" value="1"/>
</dbReference>
<keyword evidence="10" id="KW-0412">Isoleucine biosynthesis</keyword>
<comment type="pathway">
    <text evidence="3">Amino-acid biosynthesis; L-isoleucine biosynthesis; 2-oxobutanoate from L-threonine: step 1/1.</text>
</comment>
<evidence type="ECO:0000313" key="17">
    <source>
        <dbReference type="Proteomes" id="UP000199039"/>
    </source>
</evidence>
<dbReference type="InterPro" id="IPR002912">
    <property type="entry name" value="ACT_dom"/>
</dbReference>
<evidence type="ECO:0000256" key="8">
    <source>
        <dbReference type="ARBA" id="ARBA00022248"/>
    </source>
</evidence>
<evidence type="ECO:0000256" key="9">
    <source>
        <dbReference type="ARBA" id="ARBA00022533"/>
    </source>
</evidence>
<dbReference type="Gene3D" id="3.40.50.1100">
    <property type="match status" value="2"/>
</dbReference>
<dbReference type="GO" id="GO:0009097">
    <property type="term" value="P:isoleucine biosynthetic process"/>
    <property type="evidence" value="ECO:0007669"/>
    <property type="project" value="UniProtKB-UniPathway"/>
</dbReference>
<evidence type="ECO:0000256" key="13">
    <source>
        <dbReference type="ARBA" id="ARBA00025527"/>
    </source>
</evidence>